<keyword evidence="1" id="KW-0732">Signal</keyword>
<reference evidence="2 3" key="1">
    <citation type="journal article" date="2011" name="Genome Biol.">
        <title>Comparative genome sequence analysis underscores mycoparasitism as the ancestral life style of Trichoderma.</title>
        <authorList>
            <person name="Kubicek C.P."/>
            <person name="Herrera-Estrella A."/>
            <person name="Seidl-Seiboth V."/>
            <person name="Martinez D.A."/>
            <person name="Druzhinina I.S."/>
            <person name="Thon M."/>
            <person name="Zeilinger S."/>
            <person name="Casas-Flores S."/>
            <person name="Horwitz B.A."/>
            <person name="Mukherjee P.K."/>
            <person name="Mukherjee M."/>
            <person name="Kredics L."/>
            <person name="Alcaraz L.D."/>
            <person name="Aerts A."/>
            <person name="Antal Z."/>
            <person name="Atanasova L."/>
            <person name="Cervantes-Badillo M.G."/>
            <person name="Challacombe J."/>
            <person name="Chertkov O."/>
            <person name="McCluskey K."/>
            <person name="Coulpier F."/>
            <person name="Deshpande N."/>
            <person name="von Doehren H."/>
            <person name="Ebbole D.J."/>
            <person name="Esquivel-Naranjo E.U."/>
            <person name="Fekete E."/>
            <person name="Flipphi M."/>
            <person name="Glaser F."/>
            <person name="Gomez-Rodriguez E.Y."/>
            <person name="Gruber S."/>
            <person name="Han C."/>
            <person name="Henrissat B."/>
            <person name="Hermosa R."/>
            <person name="Hernandez-Onate M."/>
            <person name="Karaffa L."/>
            <person name="Kosti I."/>
            <person name="Le Crom S."/>
            <person name="Lindquist E."/>
            <person name="Lucas S."/>
            <person name="Luebeck M."/>
            <person name="Luebeck P.S."/>
            <person name="Margeot A."/>
            <person name="Metz B."/>
            <person name="Misra M."/>
            <person name="Nevalainen H."/>
            <person name="Omann M."/>
            <person name="Packer N."/>
            <person name="Perrone G."/>
            <person name="Uresti-Rivera E.E."/>
            <person name="Salamov A."/>
            <person name="Schmoll M."/>
            <person name="Seiboth B."/>
            <person name="Shapiro H."/>
            <person name="Sukno S."/>
            <person name="Tamayo-Ramos J.A."/>
            <person name="Tisch D."/>
            <person name="Wiest A."/>
            <person name="Wilkinson H.H."/>
            <person name="Zhang M."/>
            <person name="Coutinho P.M."/>
            <person name="Kenerley C.M."/>
            <person name="Monte E."/>
            <person name="Baker S.E."/>
            <person name="Grigoriev I.V."/>
        </authorList>
    </citation>
    <scope>NUCLEOTIDE SEQUENCE [LARGE SCALE GENOMIC DNA]</scope>
    <source>
        <strain evidence="3">Gv29-8 / FGSC 10586</strain>
    </source>
</reference>
<dbReference type="Proteomes" id="UP000007115">
    <property type="component" value="Unassembled WGS sequence"/>
</dbReference>
<evidence type="ECO:0000313" key="3">
    <source>
        <dbReference type="Proteomes" id="UP000007115"/>
    </source>
</evidence>
<dbReference type="eggNOG" id="ENOG502RNJZ">
    <property type="taxonomic scope" value="Eukaryota"/>
</dbReference>
<dbReference type="InParanoid" id="G9MHS5"/>
<comment type="caution">
    <text evidence="2">The sequence shown here is derived from an EMBL/GenBank/DDBJ whole genome shotgun (WGS) entry which is preliminary data.</text>
</comment>
<name>G9MHS5_HYPVG</name>
<dbReference type="EMBL" id="ABDF02000002">
    <property type="protein sequence ID" value="EHK26713.1"/>
    <property type="molecule type" value="Genomic_DNA"/>
</dbReference>
<gene>
    <name evidence="2" type="ORF">TRIVIDRAFT_63586</name>
</gene>
<dbReference type="HOGENOM" id="CLU_956638_0_0_1"/>
<dbReference type="RefSeq" id="XP_013960908.1">
    <property type="nucleotide sequence ID" value="XM_014105433.1"/>
</dbReference>
<evidence type="ECO:0000313" key="2">
    <source>
        <dbReference type="EMBL" id="EHK26713.1"/>
    </source>
</evidence>
<feature type="signal peptide" evidence="1">
    <location>
        <begin position="1"/>
        <end position="25"/>
    </location>
</feature>
<dbReference type="GeneID" id="25796499"/>
<dbReference type="VEuPathDB" id="FungiDB:TRIVIDRAFT_63586"/>
<feature type="chain" id="PRO_5003523921" evidence="1">
    <location>
        <begin position="26"/>
        <end position="291"/>
    </location>
</feature>
<proteinExistence type="predicted"/>
<accession>G9MHS5</accession>
<sequence length="291" mass="30515">MKYNTTAFFAAAAALVSITSASASAAECNQTASGEPGEPGICAILPATPPELPSVDPLDDVPPCIEVIFREDQCSIDPYTPPWPLPAAAAANLTKVAECKCSGTTFANWLECQSCLVEHDLYNDVNYIWYNILTGVKAVLCNAPEHPYGVPEFVSPAQTYIPIPTTTPMASIIPIAPSTTDEPSEPITQASLAIDHSVAVTALGPQKSCDEVPQDFSKQQDTIITGPTITGITLTASFTNQSFSAAATPTEPPRKPVVHLPPATETSNAVSSFEKLGLTLAIVGGLVLGML</sequence>
<organism evidence="2 3">
    <name type="scientific">Hypocrea virens (strain Gv29-8 / FGSC 10586)</name>
    <name type="common">Gliocladium virens</name>
    <name type="synonym">Trichoderma virens</name>
    <dbReference type="NCBI Taxonomy" id="413071"/>
    <lineage>
        <taxon>Eukaryota</taxon>
        <taxon>Fungi</taxon>
        <taxon>Dikarya</taxon>
        <taxon>Ascomycota</taxon>
        <taxon>Pezizomycotina</taxon>
        <taxon>Sordariomycetes</taxon>
        <taxon>Hypocreomycetidae</taxon>
        <taxon>Hypocreales</taxon>
        <taxon>Hypocreaceae</taxon>
        <taxon>Trichoderma</taxon>
    </lineage>
</organism>
<dbReference type="STRING" id="413071.G9MHS5"/>
<protein>
    <submittedName>
        <fullName evidence="2">Uncharacterized protein</fullName>
    </submittedName>
</protein>
<evidence type="ECO:0000256" key="1">
    <source>
        <dbReference type="SAM" id="SignalP"/>
    </source>
</evidence>
<dbReference type="AlphaFoldDB" id="G9MHS5"/>
<keyword evidence="3" id="KW-1185">Reference proteome</keyword>
<dbReference type="OrthoDB" id="4897659at2759"/>
<dbReference type="OMA" id="FRDNTCH"/>